<evidence type="ECO:0000256" key="1">
    <source>
        <dbReference type="SAM" id="MobiDB-lite"/>
    </source>
</evidence>
<sequence length="75" mass="8073">MTGLVTPLDPNSPRGTELAIELTNLFAQFELSIADRKRRAVAEAHRQAGRESETYGGAPNRSPALSEPSESPDHG</sequence>
<dbReference type="RefSeq" id="WP_212824393.1">
    <property type="nucleotide sequence ID" value="NZ_AP023359.1"/>
</dbReference>
<name>A0A810MZZ5_9ACTN</name>
<dbReference type="AlphaFoldDB" id="A0A810MZZ5"/>
<protein>
    <submittedName>
        <fullName evidence="2">Uncharacterized protein</fullName>
    </submittedName>
</protein>
<feature type="region of interest" description="Disordered" evidence="1">
    <location>
        <begin position="38"/>
        <end position="75"/>
    </location>
</feature>
<evidence type="ECO:0000313" key="2">
    <source>
        <dbReference type="EMBL" id="BCJ65123.1"/>
    </source>
</evidence>
<dbReference type="Proteomes" id="UP000680866">
    <property type="component" value="Chromosome"/>
</dbReference>
<dbReference type="EMBL" id="AP023359">
    <property type="protein sequence ID" value="BCJ65123.1"/>
    <property type="molecule type" value="Genomic_DNA"/>
</dbReference>
<reference evidence="2" key="1">
    <citation type="submission" date="2020-08" db="EMBL/GenBank/DDBJ databases">
        <title>Whole genome shotgun sequence of Polymorphospora rubra NBRC 101157.</title>
        <authorList>
            <person name="Komaki H."/>
            <person name="Tamura T."/>
        </authorList>
    </citation>
    <scope>NUCLEOTIDE SEQUENCE</scope>
    <source>
        <strain evidence="2">NBRC 101157</strain>
    </source>
</reference>
<accession>A0A810MZZ5</accession>
<evidence type="ECO:0000313" key="3">
    <source>
        <dbReference type="Proteomes" id="UP000680866"/>
    </source>
</evidence>
<feature type="compositionally biased region" description="Basic and acidic residues" evidence="1">
    <location>
        <begin position="40"/>
        <end position="53"/>
    </location>
</feature>
<proteinExistence type="predicted"/>
<keyword evidence="3" id="KW-1185">Reference proteome</keyword>
<gene>
    <name evidence="2" type="ORF">Prubr_21440</name>
</gene>
<organism evidence="2 3">
    <name type="scientific">Polymorphospora rubra</name>
    <dbReference type="NCBI Taxonomy" id="338584"/>
    <lineage>
        <taxon>Bacteria</taxon>
        <taxon>Bacillati</taxon>
        <taxon>Actinomycetota</taxon>
        <taxon>Actinomycetes</taxon>
        <taxon>Micromonosporales</taxon>
        <taxon>Micromonosporaceae</taxon>
        <taxon>Polymorphospora</taxon>
    </lineage>
</organism>
<dbReference type="KEGG" id="pry:Prubr_21440"/>